<dbReference type="Proteomes" id="UP000248925">
    <property type="component" value="Unassembled WGS sequence"/>
</dbReference>
<dbReference type="OrthoDB" id="9811121at2"/>
<feature type="domain" description="CN hydrolase" evidence="2">
    <location>
        <begin position="23"/>
        <end position="277"/>
    </location>
</feature>
<dbReference type="CDD" id="cd07197">
    <property type="entry name" value="nitrilase"/>
    <property type="match status" value="1"/>
</dbReference>
<gene>
    <name evidence="3" type="ORF">CPY51_02835</name>
</gene>
<evidence type="ECO:0000256" key="1">
    <source>
        <dbReference type="ARBA" id="ARBA00022801"/>
    </source>
</evidence>
<evidence type="ECO:0000313" key="3">
    <source>
        <dbReference type="EMBL" id="PZM17179.1"/>
    </source>
</evidence>
<dbReference type="GO" id="GO:0016811">
    <property type="term" value="F:hydrolase activity, acting on carbon-nitrogen (but not peptide) bonds, in linear amides"/>
    <property type="evidence" value="ECO:0007669"/>
    <property type="project" value="TreeGrafter"/>
</dbReference>
<dbReference type="InterPro" id="IPR003010">
    <property type="entry name" value="C-N_Hydrolase"/>
</dbReference>
<protein>
    <recommendedName>
        <fullName evidence="2">CN hydrolase domain-containing protein</fullName>
    </recommendedName>
</protein>
<evidence type="ECO:0000313" key="4">
    <source>
        <dbReference type="Proteomes" id="UP000248925"/>
    </source>
</evidence>
<reference evidence="3 4" key="1">
    <citation type="journal article" date="2018" name="Sci. Rep.">
        <title>Rhizobium tumorigenes sp. nov., a novel plant tumorigenic bacterium isolated from cane gall tumors on thornless blackberry.</title>
        <authorList>
            <person name="Kuzmanovi N."/>
            <person name="Smalla K."/>
            <person name="Gronow S."/>
            <person name="PuBawska J."/>
        </authorList>
    </citation>
    <scope>NUCLEOTIDE SEQUENCE [LARGE SCALE GENOMIC DNA]</scope>
    <source>
        <strain evidence="3 4">CCBAU 85046</strain>
    </source>
</reference>
<keyword evidence="4" id="KW-1185">Reference proteome</keyword>
<dbReference type="EMBL" id="PCDP01000001">
    <property type="protein sequence ID" value="PZM17179.1"/>
    <property type="molecule type" value="Genomic_DNA"/>
</dbReference>
<dbReference type="Gene3D" id="3.60.110.10">
    <property type="entry name" value="Carbon-nitrogen hydrolase"/>
    <property type="match status" value="1"/>
</dbReference>
<dbReference type="Pfam" id="PF00795">
    <property type="entry name" value="CN_hydrolase"/>
    <property type="match status" value="1"/>
</dbReference>
<dbReference type="SUPFAM" id="SSF56317">
    <property type="entry name" value="Carbon-nitrogen hydrolase"/>
    <property type="match status" value="1"/>
</dbReference>
<comment type="caution">
    <text evidence="3">The sequence shown here is derived from an EMBL/GenBank/DDBJ whole genome shotgun (WGS) entry which is preliminary data.</text>
</comment>
<sequence>MVKWDGSYTWHKPPSMTGAPDRLKVATCQFPVLHDVSTNTREIIQLIAAASLAGADVAHFPECAISGYGPENWPDWSGFDWDLVDAAVSEVRAAASRHGIWIAAGCVYRDNDRDKPLNSVYLIDRRGAVSGRYDKQACSQNDLRAFSAGRGPARMEIEGVRCGFLICRDWQLPELWHEYDDVELVLHSACSDGQGRDKNETHTIPPLIQSYSRLHQFAVSSSNSCRPSQDYPSLWVERSGHMGKQATRHETGFIVNALADDPEQDRFFEAVRASLRDERARRATL</sequence>
<organism evidence="3 4">
    <name type="scientific">Rhizobium tubonense</name>
    <dbReference type="NCBI Taxonomy" id="484088"/>
    <lineage>
        <taxon>Bacteria</taxon>
        <taxon>Pseudomonadati</taxon>
        <taxon>Pseudomonadota</taxon>
        <taxon>Alphaproteobacteria</taxon>
        <taxon>Hyphomicrobiales</taxon>
        <taxon>Rhizobiaceae</taxon>
        <taxon>Rhizobium/Agrobacterium group</taxon>
        <taxon>Rhizobium</taxon>
    </lineage>
</organism>
<dbReference type="AlphaFoldDB" id="A0A2W4CYG7"/>
<dbReference type="PANTHER" id="PTHR43674:SF16">
    <property type="entry name" value="CARBON-NITROGEN FAMILY, PUTATIVE (AFU_ORTHOLOGUE AFUA_5G02350)-RELATED"/>
    <property type="match status" value="1"/>
</dbReference>
<name>A0A2W4CYG7_9HYPH</name>
<dbReference type="RefSeq" id="WP_111158507.1">
    <property type="nucleotide sequence ID" value="NZ_PCDP01000001.1"/>
</dbReference>
<dbReference type="PROSITE" id="PS50263">
    <property type="entry name" value="CN_HYDROLASE"/>
    <property type="match status" value="1"/>
</dbReference>
<evidence type="ECO:0000259" key="2">
    <source>
        <dbReference type="PROSITE" id="PS50263"/>
    </source>
</evidence>
<accession>A0A2W4CYG7</accession>
<dbReference type="InterPro" id="IPR036526">
    <property type="entry name" value="C-N_Hydrolase_sf"/>
</dbReference>
<dbReference type="PANTHER" id="PTHR43674">
    <property type="entry name" value="NITRILASE C965.09-RELATED"/>
    <property type="match status" value="1"/>
</dbReference>
<proteinExistence type="predicted"/>
<keyword evidence="1" id="KW-0378">Hydrolase</keyword>
<dbReference type="InterPro" id="IPR050345">
    <property type="entry name" value="Aliph_Amidase/BUP"/>
</dbReference>